<evidence type="ECO:0000259" key="2">
    <source>
        <dbReference type="Pfam" id="PF08028"/>
    </source>
</evidence>
<dbReference type="EMBL" id="BAQB01000022">
    <property type="protein sequence ID" value="GBR47401.1"/>
    <property type="molecule type" value="Genomic_DNA"/>
</dbReference>
<dbReference type="PANTHER" id="PTHR43884">
    <property type="entry name" value="ACYL-COA DEHYDROGENASE"/>
    <property type="match status" value="1"/>
</dbReference>
<dbReference type="SUPFAM" id="SSF47203">
    <property type="entry name" value="Acyl-CoA dehydrogenase C-terminal domain-like"/>
    <property type="match status" value="1"/>
</dbReference>
<evidence type="ECO:0000256" key="1">
    <source>
        <dbReference type="ARBA" id="ARBA00023002"/>
    </source>
</evidence>
<proteinExistence type="predicted"/>
<dbReference type="Gene3D" id="1.20.140.10">
    <property type="entry name" value="Butyryl-CoA Dehydrogenase, subunit A, domain 3"/>
    <property type="match status" value="1"/>
</dbReference>
<dbReference type="InterPro" id="IPR013107">
    <property type="entry name" value="Acyl-CoA_DH_C"/>
</dbReference>
<protein>
    <submittedName>
        <fullName evidence="3">Acyl-CoA dehydrogenase</fullName>
    </submittedName>
</protein>
<dbReference type="PANTHER" id="PTHR43884:SF12">
    <property type="entry name" value="ISOVALERYL-COA DEHYDROGENASE, MITOCHONDRIAL-RELATED"/>
    <property type="match status" value="1"/>
</dbReference>
<dbReference type="PIRSF" id="PIRSF016578">
    <property type="entry name" value="HsaA"/>
    <property type="match status" value="1"/>
</dbReference>
<feature type="domain" description="Acyl-CoA dehydrogenase C-terminal" evidence="2">
    <location>
        <begin position="232"/>
        <end position="362"/>
    </location>
</feature>
<dbReference type="Gene3D" id="2.40.110.10">
    <property type="entry name" value="Butyryl-CoA Dehydrogenase, subunit A, domain 2"/>
    <property type="match status" value="1"/>
</dbReference>
<organism evidence="3 4">
    <name type="scientific">Neokomagataea tanensis NBRC 106556</name>
    <dbReference type="NCBI Taxonomy" id="1223519"/>
    <lineage>
        <taxon>Bacteria</taxon>
        <taxon>Pseudomonadati</taxon>
        <taxon>Pseudomonadota</taxon>
        <taxon>Alphaproteobacteria</taxon>
        <taxon>Acetobacterales</taxon>
        <taxon>Acetobacteraceae</taxon>
        <taxon>Neokomagataea</taxon>
    </lineage>
</organism>
<dbReference type="Proteomes" id="UP001062443">
    <property type="component" value="Unassembled WGS sequence"/>
</dbReference>
<evidence type="ECO:0000313" key="4">
    <source>
        <dbReference type="Proteomes" id="UP001062443"/>
    </source>
</evidence>
<dbReference type="InterPro" id="IPR009100">
    <property type="entry name" value="AcylCoA_DH/oxidase_NM_dom_sf"/>
</dbReference>
<name>A0ABQ0QJX1_9PROT</name>
<keyword evidence="4" id="KW-1185">Reference proteome</keyword>
<reference evidence="3" key="1">
    <citation type="submission" date="2013-04" db="EMBL/GenBank/DDBJ databases">
        <title>The genome sequencing project of 58 acetic acid bacteria.</title>
        <authorList>
            <person name="Okamoto-Kainuma A."/>
            <person name="Ishikawa M."/>
            <person name="Umino S."/>
            <person name="Koizumi Y."/>
            <person name="Shiwa Y."/>
            <person name="Yoshikawa H."/>
            <person name="Matsutani M."/>
            <person name="Matsushita K."/>
        </authorList>
    </citation>
    <scope>NUCLEOTIDE SEQUENCE</scope>
    <source>
        <strain evidence="3">NBRC 106556</strain>
    </source>
</reference>
<dbReference type="SUPFAM" id="SSF56645">
    <property type="entry name" value="Acyl-CoA dehydrogenase NM domain-like"/>
    <property type="match status" value="1"/>
</dbReference>
<sequence>MSALSLEALKEVFASIGQDAVGRDHRQVDIHATVQSLLTSGVGRLRVPVESGGLGLSLRESFGLLRDLAAADSNIPQIIRAHFAFVEGLRQQGKAAGYWFDIVNNNVLFGAAMAERGPETAITTNVSSTPEGLRLNGRKYYSTGTLYADWIVVWAAEGEGRVRLVVPSEAEGVTRIDDWDGFGQRLTGSGTTVFENVHIKPEWILDRLQADELPAHPYLATYYQHFHLVTLAGIAQAVLRDAVAFVQPRTRAFGTPGRVIQREDPVVQSVIGRLSALAFSTRTLADHISDELAKAEPAWEASDLDNPIFEQVQEEAFQAQQIIIEQTLEAATLLFDVGGASATSEALGLDRHWRNARVLASHNPSPQRLRELGDLALNGTRLWTPYRKRLSGL</sequence>
<keyword evidence="1" id="KW-0560">Oxidoreductase</keyword>
<comment type="caution">
    <text evidence="3">The sequence shown here is derived from an EMBL/GenBank/DDBJ whole genome shotgun (WGS) entry which is preliminary data.</text>
</comment>
<gene>
    <name evidence="3" type="ORF">AA106556_1435</name>
</gene>
<dbReference type="InterPro" id="IPR037069">
    <property type="entry name" value="AcylCoA_DH/ox_N_sf"/>
</dbReference>
<accession>A0ABQ0QJX1</accession>
<dbReference type="InterPro" id="IPR046373">
    <property type="entry name" value="Acyl-CoA_Oxase/DH_mid-dom_sf"/>
</dbReference>
<dbReference type="RefSeq" id="WP_068168459.1">
    <property type="nucleotide sequence ID" value="NZ_BAQB01000022.1"/>
</dbReference>
<evidence type="ECO:0000313" key="3">
    <source>
        <dbReference type="EMBL" id="GBR47401.1"/>
    </source>
</evidence>
<dbReference type="Pfam" id="PF08028">
    <property type="entry name" value="Acyl-CoA_dh_2"/>
    <property type="match status" value="1"/>
</dbReference>
<dbReference type="InterPro" id="IPR036250">
    <property type="entry name" value="AcylCo_DH-like_C"/>
</dbReference>
<dbReference type="Gene3D" id="1.10.540.10">
    <property type="entry name" value="Acyl-CoA dehydrogenase/oxidase, N-terminal domain"/>
    <property type="match status" value="1"/>
</dbReference>